<gene>
    <name evidence="3" type="ORF">H8700_08910</name>
</gene>
<feature type="domain" description="GmrSD restriction endonucleases N-terminal" evidence="1">
    <location>
        <begin position="31"/>
        <end position="216"/>
    </location>
</feature>
<evidence type="ECO:0000259" key="1">
    <source>
        <dbReference type="Pfam" id="PF03235"/>
    </source>
</evidence>
<dbReference type="InterPro" id="IPR004919">
    <property type="entry name" value="GmrSD_N"/>
</dbReference>
<proteinExistence type="predicted"/>
<protein>
    <submittedName>
        <fullName evidence="3">DUF262 domain-containing protein</fullName>
    </submittedName>
</protein>
<organism evidence="3 4">
    <name type="scientific">Jutongia hominis</name>
    <dbReference type="NCBI Taxonomy" id="2763664"/>
    <lineage>
        <taxon>Bacteria</taxon>
        <taxon>Bacillati</taxon>
        <taxon>Bacillota</taxon>
        <taxon>Clostridia</taxon>
        <taxon>Lachnospirales</taxon>
        <taxon>Lachnospiraceae</taxon>
        <taxon>Jutongia</taxon>
    </lineage>
</organism>
<name>A0ABR7MVK4_9FIRM</name>
<dbReference type="Proteomes" id="UP000637513">
    <property type="component" value="Unassembled WGS sequence"/>
</dbReference>
<keyword evidence="4" id="KW-1185">Reference proteome</keyword>
<reference evidence="3 4" key="1">
    <citation type="submission" date="2020-08" db="EMBL/GenBank/DDBJ databases">
        <title>Genome public.</title>
        <authorList>
            <person name="Liu C."/>
            <person name="Sun Q."/>
        </authorList>
    </citation>
    <scope>NUCLEOTIDE SEQUENCE [LARGE SCALE GENOMIC DNA]</scope>
    <source>
        <strain evidence="3 4">BX3</strain>
    </source>
</reference>
<comment type="caution">
    <text evidence="3">The sequence shown here is derived from an EMBL/GenBank/DDBJ whole genome shotgun (WGS) entry which is preliminary data.</text>
</comment>
<dbReference type="Pfam" id="PF03235">
    <property type="entry name" value="GmrSD_N"/>
    <property type="match status" value="1"/>
</dbReference>
<feature type="domain" description="GmrSD restriction endonucleases C-terminal" evidence="2">
    <location>
        <begin position="636"/>
        <end position="717"/>
    </location>
</feature>
<accession>A0ABR7MVK4</accession>
<dbReference type="InterPro" id="IPR011089">
    <property type="entry name" value="GmrSD_C"/>
</dbReference>
<evidence type="ECO:0000313" key="3">
    <source>
        <dbReference type="EMBL" id="MBC8557826.1"/>
    </source>
</evidence>
<dbReference type="Pfam" id="PF07510">
    <property type="entry name" value="GmrSD_C"/>
    <property type="match status" value="1"/>
</dbReference>
<dbReference type="PANTHER" id="PTHR35149">
    <property type="entry name" value="SLL5132 PROTEIN"/>
    <property type="match status" value="1"/>
</dbReference>
<sequence>MKLNGAGIINMYCLFKGQNTDKAMGGKGIEILGNHIIEIPYYQRPYRWEEENITNLFNDYNDNLSKTGNPSEYFVGATVSVEDEDKTIFSLVDGQQRTTTLYLMNYVRYIIQLKLAEHTLDGPDAIANAQTEVQKLSDIYVNLIGNKNGTKFEHLNANISKNLSQLSQTSQTSPENIGIKIAKVLKDNLTLFRTELGLPTVPVSSKEDYKKALHTFFDGEKLCLQYARDCYNDYLLDALCGICLENEKTPSNFSLNISEIENDNNMNYLHALRAIFNNAKEYVQKTTTDSKLDMWDMAKKMVDYLGEIIEHLSFCMILTTDPDDAYTLFEVLNDRALDVDDLELVKNHFYKVYCQHSPQISDSDKNKEIDKLDKLWVEEIFKDTKPKAEKRLIAYLATIFLTQSEQYDNKNDIKCKNEIQRKYTDNTKTYTKEYIEHDFNVFYAMSVLIQTFDIKFQKLETIAIKADNNNSVSITYKTFALLYAMKREAVLAALANVILAKYLSDHDQKLNIDQFKDYIEELKNDERNEEPQFIEIHECAFMLWKANILAKDHKTPRNKLATKIIATNGRKGYQKVSDLLTSDIEKSLKSEFEIWINDWSYRRNHLCVKILFLNLFRCTRICDSDSSDAKDYTYDKFQLKKSANTYNLDADKINLDHLEAAKVRAPENAYFMYNDPDKRSEVVNSLGNMMILDSKENNKKNNDPLKDSFKKYYDRKKDYWMYKDIEQMMSNESYFDLEKKIPKKEFFERRKKILVGCFKALLDCDLNQDEMMVQL</sequence>
<dbReference type="PANTHER" id="PTHR35149:SF1">
    <property type="entry name" value="DUF5655 DOMAIN-CONTAINING PROTEIN"/>
    <property type="match status" value="1"/>
</dbReference>
<dbReference type="RefSeq" id="WP_249305222.1">
    <property type="nucleotide sequence ID" value="NZ_JACRSW010000032.1"/>
</dbReference>
<evidence type="ECO:0000313" key="4">
    <source>
        <dbReference type="Proteomes" id="UP000637513"/>
    </source>
</evidence>
<dbReference type="EMBL" id="JACRSW010000032">
    <property type="protein sequence ID" value="MBC8557826.1"/>
    <property type="molecule type" value="Genomic_DNA"/>
</dbReference>
<evidence type="ECO:0000259" key="2">
    <source>
        <dbReference type="Pfam" id="PF07510"/>
    </source>
</evidence>